<evidence type="ECO:0000256" key="1">
    <source>
        <dbReference type="SAM" id="Phobius"/>
    </source>
</evidence>
<dbReference type="STRING" id="147828.A0A4S2LDV2"/>
<evidence type="ECO:0000313" key="4">
    <source>
        <dbReference type="Proteomes" id="UP000308267"/>
    </source>
</evidence>
<name>A0A4S2LDV2_OPIFE</name>
<accession>A0A4S2LDV2</accession>
<gene>
    <name evidence="3" type="ORF">CRM22_009633</name>
</gene>
<feature type="transmembrane region" description="Helical" evidence="1">
    <location>
        <begin position="43"/>
        <end position="67"/>
    </location>
</feature>
<comment type="caution">
    <text evidence="3">The sequence shown here is derived from an EMBL/GenBank/DDBJ whole genome shotgun (WGS) entry which is preliminary data.</text>
</comment>
<protein>
    <recommendedName>
        <fullName evidence="2">Carboxylesterase type B domain-containing protein</fullName>
    </recommendedName>
</protein>
<evidence type="ECO:0000313" key="3">
    <source>
        <dbReference type="EMBL" id="TGZ58467.1"/>
    </source>
</evidence>
<organism evidence="3 4">
    <name type="scientific">Opisthorchis felineus</name>
    <dbReference type="NCBI Taxonomy" id="147828"/>
    <lineage>
        <taxon>Eukaryota</taxon>
        <taxon>Metazoa</taxon>
        <taxon>Spiralia</taxon>
        <taxon>Lophotrochozoa</taxon>
        <taxon>Platyhelminthes</taxon>
        <taxon>Trematoda</taxon>
        <taxon>Digenea</taxon>
        <taxon>Opisthorchiida</taxon>
        <taxon>Opisthorchiata</taxon>
        <taxon>Opisthorchiidae</taxon>
        <taxon>Opisthorchis</taxon>
    </lineage>
</organism>
<dbReference type="InterPro" id="IPR002018">
    <property type="entry name" value="CarbesteraseB"/>
</dbReference>
<dbReference type="Pfam" id="PF00135">
    <property type="entry name" value="COesterase"/>
    <property type="match status" value="1"/>
</dbReference>
<dbReference type="PANTHER" id="PTHR11559">
    <property type="entry name" value="CARBOXYLESTERASE"/>
    <property type="match status" value="1"/>
</dbReference>
<proteinExistence type="predicted"/>
<keyword evidence="4" id="KW-1185">Reference proteome</keyword>
<keyword evidence="1" id="KW-1133">Transmembrane helix</keyword>
<keyword evidence="1" id="KW-0472">Membrane</keyword>
<dbReference type="OrthoDB" id="19653at2759"/>
<evidence type="ECO:0000259" key="2">
    <source>
        <dbReference type="Pfam" id="PF00135"/>
    </source>
</evidence>
<dbReference type="AlphaFoldDB" id="A0A4S2LDV2"/>
<reference evidence="3 4" key="1">
    <citation type="journal article" date="2019" name="BMC Genomics">
        <title>New insights from Opisthorchis felineus genome: update on genomics of the epidemiologically important liver flukes.</title>
        <authorList>
            <person name="Ershov N.I."/>
            <person name="Mordvinov V.A."/>
            <person name="Prokhortchouk E.B."/>
            <person name="Pakharukova M.Y."/>
            <person name="Gunbin K.V."/>
            <person name="Ustyantsev K."/>
            <person name="Genaev M.A."/>
            <person name="Blinov A.G."/>
            <person name="Mazur A."/>
            <person name="Boulygina E."/>
            <person name="Tsygankova S."/>
            <person name="Khrameeva E."/>
            <person name="Chekanov N."/>
            <person name="Fan G."/>
            <person name="Xiao A."/>
            <person name="Zhang H."/>
            <person name="Xu X."/>
            <person name="Yang H."/>
            <person name="Solovyev V."/>
            <person name="Lee S.M."/>
            <person name="Liu X."/>
            <person name="Afonnikov D.A."/>
            <person name="Skryabin K.G."/>
        </authorList>
    </citation>
    <scope>NUCLEOTIDE SEQUENCE [LARGE SCALE GENOMIC DNA]</scope>
    <source>
        <strain evidence="3">AK-0245</strain>
        <tissue evidence="3">Whole organism</tissue>
    </source>
</reference>
<sequence length="687" mass="78758">MVEDVAVTVRYRPLKPAEAFFLHGRPLVDPHRPRLYLSRRFDFLLLVGILLSFMALLAHVLLVILTLPVTPKSSNYVTSQCANMEGLWNKEKNVLRFWAVPYAVPPVTKSEVSFPHVMYDISAKYNLTDDGYRWFKTMTVPDTEYCFLSYDDRCNFRFGQWTCVMRRPNKTTACVELDSSGNVVGGATENCLTLDIATPVFKGTLLPVIAVITGFRSIKNPTNPFGTNEAAYLPTDEVVLRFGAIWVNVHYRLGPFGSFYDFNTLGKTGEKSHYMNFALRDQMAALKWIQYNIGRFGGDANKVVLLAHGSGATGALQLVNIQAQLAANEPWFRAAWLASGAVNWYDNSNSKWQQLYPFKLISELIACDHGNTPKVLQNLQPCAAEVRRILMEWDLNSLASKLGEFYKEDSWGANLWSTRKFEEEQVKSWFAVDREFDRGTPNSWSQATVKKIFYENERKESYLEALVFSSMQSEYEGFSSVANSDVVEIRNYLEQITLPGREHIYDLLVEAENTRQKDPKAWPRKLNPKEYSFNALSAIRYTCPQAWLLGSWLFNYSSTDVARTRFYHVYHHESPRYPYTNVPGVTGNKRLPFHGLDMLMLTGNYQGQQDKFDAYRHHLWDLFNSFVWDYKLDSACEVTEDRKEESITPKLGCQLNANGPQNMGPSIIPVCRSIDWTKQFDNVAMFE</sequence>
<dbReference type="InterPro" id="IPR050309">
    <property type="entry name" value="Type-B_Carboxylest/Lipase"/>
</dbReference>
<keyword evidence="1" id="KW-0812">Transmembrane</keyword>
<dbReference type="Proteomes" id="UP000308267">
    <property type="component" value="Unassembled WGS sequence"/>
</dbReference>
<dbReference type="EMBL" id="SJOL01009280">
    <property type="protein sequence ID" value="TGZ58467.1"/>
    <property type="molecule type" value="Genomic_DNA"/>
</dbReference>
<dbReference type="SUPFAM" id="SSF53474">
    <property type="entry name" value="alpha/beta-Hydrolases"/>
    <property type="match status" value="1"/>
</dbReference>
<dbReference type="Gene3D" id="3.40.50.1820">
    <property type="entry name" value="alpha/beta hydrolase"/>
    <property type="match status" value="1"/>
</dbReference>
<feature type="domain" description="Carboxylesterase type B" evidence="2">
    <location>
        <begin position="77"/>
        <end position="379"/>
    </location>
</feature>
<dbReference type="InterPro" id="IPR029058">
    <property type="entry name" value="AB_hydrolase_fold"/>
</dbReference>